<dbReference type="Pfam" id="PF04998">
    <property type="entry name" value="RNA_pol_Rpb1_5"/>
    <property type="match status" value="1"/>
</dbReference>
<organism evidence="13 14">
    <name type="scientific">Thiobaca trueperi</name>
    <dbReference type="NCBI Taxonomy" id="127458"/>
    <lineage>
        <taxon>Bacteria</taxon>
        <taxon>Pseudomonadati</taxon>
        <taxon>Pseudomonadota</taxon>
        <taxon>Gammaproteobacteria</taxon>
        <taxon>Chromatiales</taxon>
        <taxon>Chromatiaceae</taxon>
        <taxon>Thiobaca</taxon>
    </lineage>
</organism>
<comment type="cofactor">
    <cofactor evidence="10">
        <name>Zn(2+)</name>
        <dbReference type="ChEBI" id="CHEBI:29105"/>
    </cofactor>
    <text evidence="10">Binds 2 Zn(2+) ions per subunit.</text>
</comment>
<feature type="binding site" evidence="10">
    <location>
        <position position="88"/>
    </location>
    <ligand>
        <name>Zn(2+)</name>
        <dbReference type="ChEBI" id="CHEBI:29105"/>
        <label>1</label>
    </ligand>
</feature>
<dbReference type="SUPFAM" id="SSF64484">
    <property type="entry name" value="beta and beta-prime subunits of DNA dependent RNA-polymerase"/>
    <property type="match status" value="1"/>
</dbReference>
<reference evidence="13 14" key="1">
    <citation type="submission" date="2019-03" db="EMBL/GenBank/DDBJ databases">
        <title>Genomic Encyclopedia of Type Strains, Phase IV (KMG-IV): sequencing the most valuable type-strain genomes for metagenomic binning, comparative biology and taxonomic classification.</title>
        <authorList>
            <person name="Goeker M."/>
        </authorList>
    </citation>
    <scope>NUCLEOTIDE SEQUENCE [LARGE SCALE GENOMIC DNA]</scope>
    <source>
        <strain evidence="13 14">DSM 13587</strain>
    </source>
</reference>
<gene>
    <name evidence="10" type="primary">rpoC</name>
    <name evidence="13" type="ORF">EDC35_105200</name>
</gene>
<dbReference type="EC" id="2.7.7.6" evidence="10"/>
<feature type="binding site" evidence="10">
    <location>
        <position position="463"/>
    </location>
    <ligand>
        <name>Mg(2+)</name>
        <dbReference type="ChEBI" id="CHEBI:18420"/>
    </ligand>
</feature>
<evidence type="ECO:0000256" key="1">
    <source>
        <dbReference type="ARBA" id="ARBA00006460"/>
    </source>
</evidence>
<feature type="binding site" evidence="10">
    <location>
        <position position="1005"/>
    </location>
    <ligand>
        <name>Zn(2+)</name>
        <dbReference type="ChEBI" id="CHEBI:29105"/>
        <label>2</label>
    </ligand>
</feature>
<evidence type="ECO:0000313" key="14">
    <source>
        <dbReference type="Proteomes" id="UP000295717"/>
    </source>
</evidence>
<dbReference type="OrthoDB" id="9815296at2"/>
<evidence type="ECO:0000256" key="9">
    <source>
        <dbReference type="ARBA" id="ARBA00048552"/>
    </source>
</evidence>
<dbReference type="Gene3D" id="4.10.860.120">
    <property type="entry name" value="RNA polymerase II, clamp domain"/>
    <property type="match status" value="1"/>
</dbReference>
<evidence type="ECO:0000256" key="10">
    <source>
        <dbReference type="HAMAP-Rule" id="MF_01322"/>
    </source>
</evidence>
<dbReference type="GO" id="GO:0006351">
    <property type="term" value="P:DNA-templated transcription"/>
    <property type="evidence" value="ECO:0007669"/>
    <property type="project" value="UniProtKB-UniRule"/>
</dbReference>
<dbReference type="GO" id="GO:0000428">
    <property type="term" value="C:DNA-directed RNA polymerase complex"/>
    <property type="evidence" value="ECO:0007669"/>
    <property type="project" value="UniProtKB-KW"/>
</dbReference>
<dbReference type="GO" id="GO:0003677">
    <property type="term" value="F:DNA binding"/>
    <property type="evidence" value="ECO:0007669"/>
    <property type="project" value="UniProtKB-UniRule"/>
</dbReference>
<evidence type="ECO:0000256" key="11">
    <source>
        <dbReference type="RuleBase" id="RU004279"/>
    </source>
</evidence>
<evidence type="ECO:0000256" key="3">
    <source>
        <dbReference type="ARBA" id="ARBA00022679"/>
    </source>
</evidence>
<dbReference type="GO" id="GO:0003899">
    <property type="term" value="F:DNA-directed RNA polymerase activity"/>
    <property type="evidence" value="ECO:0007669"/>
    <property type="project" value="UniProtKB-UniRule"/>
</dbReference>
<keyword evidence="14" id="KW-1185">Reference proteome</keyword>
<dbReference type="InterPro" id="IPR044893">
    <property type="entry name" value="RNA_pol_Rpb1_clamp_domain"/>
</dbReference>
<dbReference type="Gene3D" id="1.10.150.390">
    <property type="match status" value="1"/>
</dbReference>
<accession>A0A4R3MY59</accession>
<comment type="caution">
    <text evidence="13">The sequence shown here is derived from an EMBL/GenBank/DDBJ whole genome shotgun (WGS) entry which is preliminary data.</text>
</comment>
<dbReference type="NCBIfam" id="TIGR02386">
    <property type="entry name" value="rpoC_TIGR"/>
    <property type="match status" value="1"/>
</dbReference>
<evidence type="ECO:0000256" key="4">
    <source>
        <dbReference type="ARBA" id="ARBA00022695"/>
    </source>
</evidence>
<feature type="binding site" evidence="10">
    <location>
        <position position="70"/>
    </location>
    <ligand>
        <name>Zn(2+)</name>
        <dbReference type="ChEBI" id="CHEBI:29105"/>
        <label>1</label>
    </ligand>
</feature>
<dbReference type="InterPro" id="IPR042102">
    <property type="entry name" value="RNA_pol_Rpb1_3_sf"/>
</dbReference>
<dbReference type="Gene3D" id="2.40.50.100">
    <property type="match status" value="3"/>
</dbReference>
<comment type="similarity">
    <text evidence="1 10 11">Belongs to the RNA polymerase beta' chain family.</text>
</comment>
<evidence type="ECO:0000256" key="7">
    <source>
        <dbReference type="ARBA" id="ARBA00022842"/>
    </source>
</evidence>
<keyword evidence="8 10" id="KW-0804">Transcription</keyword>
<dbReference type="InterPro" id="IPR045867">
    <property type="entry name" value="DNA-dir_RpoC_beta_prime"/>
</dbReference>
<comment type="subunit">
    <text evidence="10">The RNAP catalytic core consists of 2 alpha, 1 beta, 1 beta' and 1 omega subunit. When a sigma factor is associated with the core the holoenzyme is formed, which can initiate transcription.</text>
</comment>
<evidence type="ECO:0000256" key="6">
    <source>
        <dbReference type="ARBA" id="ARBA00022833"/>
    </source>
</evidence>
<dbReference type="Gene3D" id="1.10.40.90">
    <property type="match status" value="1"/>
</dbReference>
<dbReference type="HAMAP" id="MF_01322">
    <property type="entry name" value="RNApol_bact_RpoC"/>
    <property type="match status" value="1"/>
</dbReference>
<comment type="catalytic activity">
    <reaction evidence="9 10 11">
        <text>RNA(n) + a ribonucleoside 5'-triphosphate = RNA(n+1) + diphosphate</text>
        <dbReference type="Rhea" id="RHEA:21248"/>
        <dbReference type="Rhea" id="RHEA-COMP:14527"/>
        <dbReference type="Rhea" id="RHEA-COMP:17342"/>
        <dbReference type="ChEBI" id="CHEBI:33019"/>
        <dbReference type="ChEBI" id="CHEBI:61557"/>
        <dbReference type="ChEBI" id="CHEBI:140395"/>
        <dbReference type="EC" id="2.7.7.6"/>
    </reaction>
</comment>
<dbReference type="Gene3D" id="1.10.132.30">
    <property type="match status" value="2"/>
</dbReference>
<evidence type="ECO:0000256" key="2">
    <source>
        <dbReference type="ARBA" id="ARBA00022478"/>
    </source>
</evidence>
<feature type="binding site" evidence="10">
    <location>
        <position position="461"/>
    </location>
    <ligand>
        <name>Mg(2+)</name>
        <dbReference type="ChEBI" id="CHEBI:18420"/>
    </ligand>
</feature>
<dbReference type="PANTHER" id="PTHR19376:SF54">
    <property type="entry name" value="DNA-DIRECTED RNA POLYMERASE SUBUNIT BETA"/>
    <property type="match status" value="1"/>
</dbReference>
<dbReference type="Pfam" id="PF05000">
    <property type="entry name" value="RNA_pol_Rpb1_4"/>
    <property type="match status" value="1"/>
</dbReference>
<evidence type="ECO:0000313" key="13">
    <source>
        <dbReference type="EMBL" id="TCT20757.1"/>
    </source>
</evidence>
<proteinExistence type="inferred from homology"/>
<dbReference type="EMBL" id="SMAO01000005">
    <property type="protein sequence ID" value="TCT20757.1"/>
    <property type="molecule type" value="Genomic_DNA"/>
</dbReference>
<evidence type="ECO:0000256" key="5">
    <source>
        <dbReference type="ARBA" id="ARBA00022723"/>
    </source>
</evidence>
<dbReference type="Gene3D" id="2.40.40.20">
    <property type="match status" value="1"/>
</dbReference>
<dbReference type="Pfam" id="PF00623">
    <property type="entry name" value="RNA_pol_Rpb1_2"/>
    <property type="match status" value="2"/>
</dbReference>
<dbReference type="InterPro" id="IPR006592">
    <property type="entry name" value="RNA_pol_N"/>
</dbReference>
<evidence type="ECO:0000259" key="12">
    <source>
        <dbReference type="SMART" id="SM00663"/>
    </source>
</evidence>
<feature type="binding site" evidence="10">
    <location>
        <position position="995"/>
    </location>
    <ligand>
        <name>Zn(2+)</name>
        <dbReference type="ChEBI" id="CHEBI:29105"/>
        <label>2</label>
    </ligand>
</feature>
<dbReference type="InterPro" id="IPR007081">
    <property type="entry name" value="RNA_pol_Rpb1_5"/>
</dbReference>
<keyword evidence="7 10" id="KW-0460">Magnesium</keyword>
<name>A0A4R3MY59_9GAMM</name>
<dbReference type="FunFam" id="4.10.860.120:FF:000001">
    <property type="entry name" value="DNA-directed RNA polymerase subunit beta"/>
    <property type="match status" value="1"/>
</dbReference>
<keyword evidence="5 10" id="KW-0479">Metal-binding</keyword>
<dbReference type="InterPro" id="IPR007066">
    <property type="entry name" value="RNA_pol_Rpb1_3"/>
</dbReference>
<dbReference type="SMART" id="SM00663">
    <property type="entry name" value="RPOLA_N"/>
    <property type="match status" value="1"/>
</dbReference>
<dbReference type="InterPro" id="IPR007083">
    <property type="entry name" value="RNA_pol_Rpb1_4"/>
</dbReference>
<feature type="domain" description="RNA polymerase N-terminal" evidence="12">
    <location>
        <begin position="236"/>
        <end position="515"/>
    </location>
</feature>
<dbReference type="GO" id="GO:0000287">
    <property type="term" value="F:magnesium ion binding"/>
    <property type="evidence" value="ECO:0007669"/>
    <property type="project" value="UniProtKB-UniRule"/>
</dbReference>
<dbReference type="Gene3D" id="1.10.1790.20">
    <property type="match status" value="1"/>
</dbReference>
<feature type="binding site" evidence="10">
    <location>
        <position position="72"/>
    </location>
    <ligand>
        <name>Zn(2+)</name>
        <dbReference type="ChEBI" id="CHEBI:29105"/>
        <label>1</label>
    </ligand>
</feature>
<dbReference type="FunFam" id="1.10.150.390:FF:000002">
    <property type="entry name" value="DNA-directed RNA polymerase subunit beta"/>
    <property type="match status" value="1"/>
</dbReference>
<evidence type="ECO:0000256" key="8">
    <source>
        <dbReference type="ARBA" id="ARBA00023163"/>
    </source>
</evidence>
<dbReference type="Proteomes" id="UP000295717">
    <property type="component" value="Unassembled WGS sequence"/>
</dbReference>
<dbReference type="InterPro" id="IPR007080">
    <property type="entry name" value="RNA_pol_Rpb1_1"/>
</dbReference>
<dbReference type="CDD" id="cd02655">
    <property type="entry name" value="RNAP_beta'_C"/>
    <property type="match status" value="1"/>
</dbReference>
<keyword evidence="3 10" id="KW-0808">Transferase</keyword>
<dbReference type="Pfam" id="PF04997">
    <property type="entry name" value="RNA_pol_Rpb1_1"/>
    <property type="match status" value="1"/>
</dbReference>
<feature type="binding site" evidence="10">
    <location>
        <position position="921"/>
    </location>
    <ligand>
        <name>Zn(2+)</name>
        <dbReference type="ChEBI" id="CHEBI:29105"/>
        <label>2</label>
    </ligand>
</feature>
<keyword evidence="2 10" id="KW-0240">DNA-directed RNA polymerase</keyword>
<dbReference type="CDD" id="cd01609">
    <property type="entry name" value="RNAP_beta'_N"/>
    <property type="match status" value="1"/>
</dbReference>
<keyword evidence="4 10" id="KW-0548">Nucleotidyltransferase</keyword>
<dbReference type="InterPro" id="IPR012754">
    <property type="entry name" value="DNA-dir_RpoC_beta_prime_bact"/>
</dbReference>
<dbReference type="Gene3D" id="1.10.274.100">
    <property type="entry name" value="RNA polymerase Rpb1, domain 3"/>
    <property type="match status" value="1"/>
</dbReference>
<sequence length="1510" mass="166779">MKDLLKIIKQQGQALEFDAIRIGLASPEMIRSWSFGEVKKPETINYRTFKPERDGLFCAKIFGPITDYECICGKYKRLKHRGVVCEKCGVEVTLAKVRRERMGHIDLASPVAHIWFLKSLPSRIGLLLDMTLRDIERILYFESFVVIDPGMVPDLERGQLLNDEQYLDVLEANGDEFDARMGAEAVYELLRTIDIAAEIRRMREEIESTNSETKIKKFAKRLKLMESLLASGNRPEWMILTVLPVLPPELRPLVPLDGGRFATSDLNDLYRRVINRNNRLKRLLDLVAPDIIVRNEKRMLQESVDALLDNGRRGRAITGTNKRPLKSLADMIKGKQGRFRQNLLGKRVDYSGRSVIVVGPTLMLHQCGLPKRMALELFKPFIFSKLQLRGLAATIKAAKKMVERGTPEVWDILEEVIREHPVMLNRAPTLHRLGIQAFEPVLIEGKAIQLHPLVCTAFNADFDGDQMAVHVPLSLEAQLEARALMMASNNILSPANGEPIIVPSQDVVLGLYYMTRERVNAKGEGSVFANIDEARRAYETGHADLHARCKVRLREVIKGKDGEMREIVSIKNTTLGRALVFAIVPDGLPFDLVDRPMGKKQISLLINTCYRRLGLKDTVVFADQVMYLGFRMATRSGVSIGLEDMEVPRDENDPKMDKGALLAGAEAEVKEIQQQYASGLVTNGERYNKVVDIWSRTNDQVAKAMMAKLGGESAESNPVFEAQRLVAEYRQGVYSADDASATASARPLFDAWQTSIQEAGAQLASGDLDLAAFQETNDSLLAEYRPQVAALVELDQIQGPELKERVATGLKDVKKRVARQRKQDSFNSIYMMANSGARGSAQQIRQLAGMRGLMAKPDGSIIETPITANFREGLNVIQYFISTHGARKGLADTALKTANSGYLTRRLVDVAQDMVVLEEDCGTEQGLLISPVIEGGDVVEPLRERILGRVAAVDIYRPGTDDLVCPAGTLFDEAWVARFEVIGIDQVRVRSPITCESRLGVCAQCYGRDLARGHRVNMGEAVGVIAAQSIGEPGTQLTMRTFHIGGAASRAAAVNSIDIKNGGSVRLHNIKTVRHHSGNLVAVSRSGELTVVDDRNMEKERYKVPYGATLRVSDGDQVKPGDVVASWDPHTHPVVTEVAGKLEFEDFIEGVTVQGQVDDVTGLTSLVVIDPKQRPAAGKDLRPMVKLLDEDGNELNIAGTDLPARYALSSGAIVSVANGANVGVGDILARIPQESSKTRDITGGLPRVADLFEARKPKEPALLAEASGTIAFGKDTKGKQRLIITKDDGETVEELIPKWRHVNVFEGERVERGEVIADGELASHDILRLKGVTALAEYLVKEIQDVYRLQGVKINDKHIEVIVRQMLRKVEITSAGDTRLLRGEQVEHTVLLDENKRVMAEGKQPALYEPLLLGITKASLATESFISAASFQETTRVLTEAAVRGSLDRLAGLKENVIVGRLIPAGTGLSYHQERRRQRKLDLQASGKTEMATEDLEEALKKALNTSEVG</sequence>
<dbReference type="InterPro" id="IPR000722">
    <property type="entry name" value="RNA_pol_asu"/>
</dbReference>
<dbReference type="GO" id="GO:0008270">
    <property type="term" value="F:zinc ion binding"/>
    <property type="evidence" value="ECO:0007669"/>
    <property type="project" value="UniProtKB-UniRule"/>
</dbReference>
<dbReference type="PANTHER" id="PTHR19376">
    <property type="entry name" value="DNA-DIRECTED RNA POLYMERASE"/>
    <property type="match status" value="1"/>
</dbReference>
<feature type="binding site" evidence="10">
    <location>
        <position position="85"/>
    </location>
    <ligand>
        <name>Zn(2+)</name>
        <dbReference type="ChEBI" id="CHEBI:29105"/>
        <label>1</label>
    </ligand>
</feature>
<dbReference type="InterPro" id="IPR038120">
    <property type="entry name" value="Rpb1_funnel_sf"/>
</dbReference>
<feature type="binding site" evidence="10">
    <location>
        <position position="465"/>
    </location>
    <ligand>
        <name>Mg(2+)</name>
        <dbReference type="ChEBI" id="CHEBI:18420"/>
    </ligand>
</feature>
<comment type="function">
    <text evidence="10 11">DNA-dependent RNA polymerase catalyzes the transcription of DNA into RNA using the four ribonucleoside triphosphates as substrates.</text>
</comment>
<dbReference type="Pfam" id="PF04983">
    <property type="entry name" value="RNA_pol_Rpb1_3"/>
    <property type="match status" value="1"/>
</dbReference>
<feature type="binding site" evidence="10">
    <location>
        <position position="1002"/>
    </location>
    <ligand>
        <name>Zn(2+)</name>
        <dbReference type="ChEBI" id="CHEBI:29105"/>
        <label>2</label>
    </ligand>
</feature>
<protein>
    <recommendedName>
        <fullName evidence="10">DNA-directed RNA polymerase subunit beta'</fullName>
        <shortName evidence="10">RNAP subunit beta'</shortName>
        <ecNumber evidence="10">2.7.7.6</ecNumber>
    </recommendedName>
    <alternativeName>
        <fullName evidence="10">RNA polymerase subunit beta'</fullName>
    </alternativeName>
    <alternativeName>
        <fullName evidence="10">Transcriptase subunit beta'</fullName>
    </alternativeName>
</protein>
<keyword evidence="6 10" id="KW-0862">Zinc</keyword>
<comment type="cofactor">
    <cofactor evidence="10">
        <name>Mg(2+)</name>
        <dbReference type="ChEBI" id="CHEBI:18420"/>
    </cofactor>
    <text evidence="10">Binds 1 Mg(2+) ion per subunit.</text>
</comment>